<name>A0A7Y6UMA3_9HYPH</name>
<dbReference type="InterPro" id="IPR018060">
    <property type="entry name" value="HTH_AraC"/>
</dbReference>
<proteinExistence type="predicted"/>
<dbReference type="Proteomes" id="UP000520198">
    <property type="component" value="Unassembled WGS sequence"/>
</dbReference>
<dbReference type="SUPFAM" id="SSF46689">
    <property type="entry name" value="Homeodomain-like"/>
    <property type="match status" value="2"/>
</dbReference>
<keyword evidence="1" id="KW-0805">Transcription regulation</keyword>
<reference evidence="6 7" key="1">
    <citation type="submission" date="2020-06" db="EMBL/GenBank/DDBJ databases">
        <authorList>
            <person name="Grouzdev D.S."/>
        </authorList>
    </citation>
    <scope>NUCLEOTIDE SEQUENCE [LARGE SCALE GENOMIC DNA]</scope>
    <source>
        <strain evidence="6 7">HO-A22</strain>
    </source>
</reference>
<keyword evidence="7" id="KW-1185">Reference proteome</keyword>
<dbReference type="RefSeq" id="WP_176352021.1">
    <property type="nucleotide sequence ID" value="NZ_JABWDU010000001.1"/>
</dbReference>
<dbReference type="GO" id="GO:0003700">
    <property type="term" value="F:DNA-binding transcription factor activity"/>
    <property type="evidence" value="ECO:0007669"/>
    <property type="project" value="InterPro"/>
</dbReference>
<dbReference type="InterPro" id="IPR050204">
    <property type="entry name" value="AraC_XylS_family_regulators"/>
</dbReference>
<dbReference type="PANTHER" id="PTHR46796:SF2">
    <property type="entry name" value="TRANSCRIPTIONAL REGULATORY PROTEIN"/>
    <property type="match status" value="1"/>
</dbReference>
<dbReference type="AlphaFoldDB" id="A0A7Y6UMA3"/>
<comment type="caution">
    <text evidence="6">The sequence shown here is derived from an EMBL/GenBank/DDBJ whole genome shotgun (WGS) entry which is preliminary data.</text>
</comment>
<dbReference type="SUPFAM" id="SSF51215">
    <property type="entry name" value="Regulatory protein AraC"/>
    <property type="match status" value="1"/>
</dbReference>
<dbReference type="PROSITE" id="PS01124">
    <property type="entry name" value="HTH_ARAC_FAMILY_2"/>
    <property type="match status" value="1"/>
</dbReference>
<evidence type="ECO:0000313" key="7">
    <source>
        <dbReference type="Proteomes" id="UP000520198"/>
    </source>
</evidence>
<accession>A0A7Y6UMA3</accession>
<organism evidence="6 7">
    <name type="scientific">Ensifer oleiphilus</name>
    <dbReference type="NCBI Taxonomy" id="2742698"/>
    <lineage>
        <taxon>Bacteria</taxon>
        <taxon>Pseudomonadati</taxon>
        <taxon>Pseudomonadota</taxon>
        <taxon>Alphaproteobacteria</taxon>
        <taxon>Hyphomicrobiales</taxon>
        <taxon>Rhizobiaceae</taxon>
        <taxon>Sinorhizobium/Ensifer group</taxon>
        <taxon>Ensifer</taxon>
    </lineage>
</organism>
<keyword evidence="2" id="KW-0238">DNA-binding</keyword>
<gene>
    <name evidence="6" type="ORF">HT585_05935</name>
</gene>
<evidence type="ECO:0000256" key="3">
    <source>
        <dbReference type="ARBA" id="ARBA00023159"/>
    </source>
</evidence>
<dbReference type="PROSITE" id="PS00041">
    <property type="entry name" value="HTH_ARAC_FAMILY_1"/>
    <property type="match status" value="1"/>
</dbReference>
<sequence length="298" mass="32098">MTGFSISGHQGVPGEALTEDAGIDLERLCGSPGDGIRVAAPVDGIERIEARLHGKVFEPHRHDTYALGVTLGGIQTFQYRGESRYSTPGSIIIIHPDELHDGGAGTEATLRYRMMYLQPERLIAALGDNGAALPFIAAPVVGDTALRQAIGEAVMDLDCGIDELALDDILTRIAEGLCRHAGTTAKAAGRSAKRAVFEATDYLRANLDRPVGSQELESVSGLDRFTLARQFRKVLGTSPHRYLLMRRLEQARRMIATGHSLAGAALDNGFADQAHFTRHFKRAYGVTPGRWATLALAG</sequence>
<keyword evidence="3" id="KW-0010">Activator</keyword>
<dbReference type="InterPro" id="IPR003313">
    <property type="entry name" value="AraC-bd"/>
</dbReference>
<evidence type="ECO:0000256" key="4">
    <source>
        <dbReference type="ARBA" id="ARBA00023163"/>
    </source>
</evidence>
<evidence type="ECO:0000313" key="6">
    <source>
        <dbReference type="EMBL" id="NVD38388.1"/>
    </source>
</evidence>
<evidence type="ECO:0000259" key="5">
    <source>
        <dbReference type="PROSITE" id="PS01124"/>
    </source>
</evidence>
<evidence type="ECO:0000256" key="1">
    <source>
        <dbReference type="ARBA" id="ARBA00023015"/>
    </source>
</evidence>
<protein>
    <submittedName>
        <fullName evidence="6">AraC family transcriptional regulator</fullName>
    </submittedName>
</protein>
<dbReference type="InterPro" id="IPR037923">
    <property type="entry name" value="HTH-like"/>
</dbReference>
<evidence type="ECO:0000256" key="2">
    <source>
        <dbReference type="ARBA" id="ARBA00023125"/>
    </source>
</evidence>
<dbReference type="GO" id="GO:0043565">
    <property type="term" value="F:sequence-specific DNA binding"/>
    <property type="evidence" value="ECO:0007669"/>
    <property type="project" value="InterPro"/>
</dbReference>
<dbReference type="Pfam" id="PF12833">
    <property type="entry name" value="HTH_18"/>
    <property type="match status" value="1"/>
</dbReference>
<dbReference type="InterPro" id="IPR009057">
    <property type="entry name" value="Homeodomain-like_sf"/>
</dbReference>
<keyword evidence="4" id="KW-0804">Transcription</keyword>
<dbReference type="Pfam" id="PF02311">
    <property type="entry name" value="AraC_binding"/>
    <property type="match status" value="1"/>
</dbReference>
<dbReference type="PANTHER" id="PTHR46796">
    <property type="entry name" value="HTH-TYPE TRANSCRIPTIONAL ACTIVATOR RHAS-RELATED"/>
    <property type="match status" value="1"/>
</dbReference>
<dbReference type="EMBL" id="JABWDU010000001">
    <property type="protein sequence ID" value="NVD38388.1"/>
    <property type="molecule type" value="Genomic_DNA"/>
</dbReference>
<feature type="domain" description="HTH araC/xylS-type" evidence="5">
    <location>
        <begin position="197"/>
        <end position="294"/>
    </location>
</feature>
<dbReference type="Gene3D" id="1.10.10.60">
    <property type="entry name" value="Homeodomain-like"/>
    <property type="match status" value="1"/>
</dbReference>
<dbReference type="InterPro" id="IPR018062">
    <property type="entry name" value="HTH_AraC-typ_CS"/>
</dbReference>
<dbReference type="SMART" id="SM00342">
    <property type="entry name" value="HTH_ARAC"/>
    <property type="match status" value="1"/>
</dbReference>